<feature type="compositionally biased region" description="Acidic residues" evidence="2">
    <location>
        <begin position="384"/>
        <end position="405"/>
    </location>
</feature>
<dbReference type="InterPro" id="IPR012486">
    <property type="entry name" value="Far11/STRP_N"/>
</dbReference>
<evidence type="ECO:0000259" key="4">
    <source>
        <dbReference type="SMART" id="SM01293"/>
    </source>
</evidence>
<dbReference type="Proteomes" id="UP000887566">
    <property type="component" value="Unplaced"/>
</dbReference>
<dbReference type="AlphaFoldDB" id="A0A914UYN3"/>
<feature type="compositionally biased region" description="Pro residues" evidence="2">
    <location>
        <begin position="449"/>
        <end position="468"/>
    </location>
</feature>
<evidence type="ECO:0000256" key="1">
    <source>
        <dbReference type="ARBA" id="ARBA00007062"/>
    </source>
</evidence>
<feature type="domain" description="Far11/STRP C-terminal" evidence="4">
    <location>
        <begin position="510"/>
        <end position="910"/>
    </location>
</feature>
<organism evidence="5 6">
    <name type="scientific">Plectus sambesii</name>
    <dbReference type="NCBI Taxonomy" id="2011161"/>
    <lineage>
        <taxon>Eukaryota</taxon>
        <taxon>Metazoa</taxon>
        <taxon>Ecdysozoa</taxon>
        <taxon>Nematoda</taxon>
        <taxon>Chromadorea</taxon>
        <taxon>Plectida</taxon>
        <taxon>Plectina</taxon>
        <taxon>Plectoidea</taxon>
        <taxon>Plectidae</taxon>
        <taxon>Plectus</taxon>
    </lineage>
</organism>
<dbReference type="GO" id="GO:0007010">
    <property type="term" value="P:cytoskeleton organization"/>
    <property type="evidence" value="ECO:0007669"/>
    <property type="project" value="TreeGrafter"/>
</dbReference>
<evidence type="ECO:0000313" key="6">
    <source>
        <dbReference type="WBParaSite" id="PSAMB.scaffold1370size32461.g12790.t1"/>
    </source>
</evidence>
<evidence type="ECO:0000256" key="2">
    <source>
        <dbReference type="SAM" id="MobiDB-lite"/>
    </source>
</evidence>
<dbReference type="GO" id="GO:0005829">
    <property type="term" value="C:cytosol"/>
    <property type="evidence" value="ECO:0007669"/>
    <property type="project" value="TreeGrafter"/>
</dbReference>
<accession>A0A914UYN3</accession>
<evidence type="ECO:0000259" key="3">
    <source>
        <dbReference type="SMART" id="SM01292"/>
    </source>
</evidence>
<sequence>MDSGPELCESSLAQRRAAQLPKLRELMRRPKPDSVDVTDGNGSDPDLDFVYADCDVLSAELSELYTYSELDDFALNAQAFKKYAEKRKMRPLWATLCPDHQKTIALDLIETLEAVQPERRLDTLRIVLYLLQGAFLDFSGGGDKDQCLEASAHNAFFLYEAGMLQALCTSLMVEIGNLSKEDDMARRDSGNDSAAALNRRRKSATLADNQPLRLILSALYHLIEPMRRTDLRLPAEKKENYDRLRKEFFMELGQPIFASSEPLTVVLFQMMTSFCSGSNPHFPMKKVLLLLWKTLLAWLGGWEDLRRMKDDKRKAAGLPSCEDTLTIAKTMKPAPAPHIPSLGGGQGGDPDGGSAMPSGRRRGRPPLARRQMACVSSDGAKSPDDDDDEPQGLPDAIDDADDEVMIDVSSGGKTDTPSDTSTVSPLDDNGNNDGSGSAGDGASSRRPDSPAPQSVPRPPEPPTAPPLLPKTLPWKPKVRENEIEQFLEHERAKFFDYQLPGDAQTVFGLPQPIHQSVAALRKHVYISMTEQQIKTEERLSKYCFSLKETEIEETPAEILYRHLLPNIPQYMIALLKIMLAAAPSSKAKSEAINILSDVLTPETDSAQILTASGSSYSLDASSTPANILEQSVRVGIDVNRHKEIVVKAASSILLLLLKHFRLNHVYQFEYLGQHLVFANCIPLILKFFDQKIAQYIQSKNDLNPWNFPQAVLHYAKNESWPELSLENLELSDTQAGGYYVWRNLFSAINLLRILNKLTKWKHARTMMLVVFKSAPILKRSLRVKQALFQLYCLKLLKMQAKYLGRQWRKSNMEIMSSIYSKVRHRLNDDWAYGNETQSKPWDFQNEESALKFAVERFNARRYGDMIQSTSSAEGLASWNFNDPEFQPYDNNIVSVLGAHYELTDRFKVNYEKWLEREVFRANVDWDQLLALNKGIANQ</sequence>
<proteinExistence type="inferred from homology"/>
<dbReference type="SMART" id="SM01293">
    <property type="entry name" value="DUF3402"/>
    <property type="match status" value="1"/>
</dbReference>
<comment type="similarity">
    <text evidence="1">Belongs to the STRIP family.</text>
</comment>
<dbReference type="Pfam" id="PF07923">
    <property type="entry name" value="N1221"/>
    <property type="match status" value="1"/>
</dbReference>
<dbReference type="InterPro" id="IPR040185">
    <property type="entry name" value="Far11/STRP"/>
</dbReference>
<feature type="compositionally biased region" description="Gly residues" evidence="2">
    <location>
        <begin position="342"/>
        <end position="351"/>
    </location>
</feature>
<dbReference type="PANTHER" id="PTHR13239">
    <property type="entry name" value="PROTEIN REQUIRED FOR HYPHAL ANASTOMOSIS HAM-2"/>
    <property type="match status" value="1"/>
</dbReference>
<evidence type="ECO:0000313" key="5">
    <source>
        <dbReference type="Proteomes" id="UP000887566"/>
    </source>
</evidence>
<keyword evidence="5" id="KW-1185">Reference proteome</keyword>
<dbReference type="Pfam" id="PF11882">
    <property type="entry name" value="DUF3402"/>
    <property type="match status" value="2"/>
</dbReference>
<dbReference type="SMART" id="SM01292">
    <property type="entry name" value="N1221"/>
    <property type="match status" value="1"/>
</dbReference>
<name>A0A914UYN3_9BILA</name>
<dbReference type="InterPro" id="IPR021819">
    <property type="entry name" value="Far11/STRP_C"/>
</dbReference>
<reference evidence="6" key="1">
    <citation type="submission" date="2022-11" db="UniProtKB">
        <authorList>
            <consortium name="WormBaseParasite"/>
        </authorList>
    </citation>
    <scope>IDENTIFICATION</scope>
</reference>
<protein>
    <submittedName>
        <fullName evidence="6">Uncharacterized protein</fullName>
    </submittedName>
</protein>
<feature type="compositionally biased region" description="Low complexity" evidence="2">
    <location>
        <begin position="414"/>
        <end position="442"/>
    </location>
</feature>
<feature type="region of interest" description="Disordered" evidence="2">
    <location>
        <begin position="333"/>
        <end position="475"/>
    </location>
</feature>
<dbReference type="WBParaSite" id="PSAMB.scaffold1370size32461.g12790.t1">
    <property type="protein sequence ID" value="PSAMB.scaffold1370size32461.g12790.t1"/>
    <property type="gene ID" value="PSAMB.scaffold1370size32461.g12790"/>
</dbReference>
<dbReference type="PANTHER" id="PTHR13239:SF4">
    <property type="entry name" value="AT25231P"/>
    <property type="match status" value="1"/>
</dbReference>
<feature type="domain" description="Far11/STRP N-terminal" evidence="3">
    <location>
        <begin position="44"/>
        <end position="371"/>
    </location>
</feature>